<dbReference type="RefSeq" id="XP_018249030.1">
    <property type="nucleotide sequence ID" value="XM_018400720.1"/>
</dbReference>
<feature type="region of interest" description="Disordered" evidence="1">
    <location>
        <begin position="1"/>
        <end position="23"/>
    </location>
</feature>
<gene>
    <name evidence="2" type="ORF">FOXG_20435</name>
</gene>
<evidence type="ECO:0000256" key="1">
    <source>
        <dbReference type="SAM" id="MobiDB-lite"/>
    </source>
</evidence>
<evidence type="ECO:0000313" key="2">
    <source>
        <dbReference type="EMBL" id="KNB10985.1"/>
    </source>
</evidence>
<dbReference type="KEGG" id="fox:FOXG_20435"/>
<feature type="compositionally biased region" description="Basic and acidic residues" evidence="1">
    <location>
        <begin position="47"/>
        <end position="56"/>
    </location>
</feature>
<organism evidence="2 3">
    <name type="scientific">Fusarium oxysporum f. sp. lycopersici (strain 4287 / CBS 123668 / FGSC 9935 / NRRL 34936)</name>
    <name type="common">Fusarium vascular wilt of tomato</name>
    <dbReference type="NCBI Taxonomy" id="426428"/>
    <lineage>
        <taxon>Eukaryota</taxon>
        <taxon>Fungi</taxon>
        <taxon>Dikarya</taxon>
        <taxon>Ascomycota</taxon>
        <taxon>Pezizomycotina</taxon>
        <taxon>Sordariomycetes</taxon>
        <taxon>Hypocreomycetidae</taxon>
        <taxon>Hypocreales</taxon>
        <taxon>Nectriaceae</taxon>
        <taxon>Fusarium</taxon>
        <taxon>Fusarium oxysporum species complex</taxon>
    </lineage>
</organism>
<reference evidence="2" key="1">
    <citation type="submission" date="2007-04" db="EMBL/GenBank/DDBJ databases">
        <authorList>
            <consortium name="The Broad Institute Genome Sequencing Platform"/>
            <person name="Birren B."/>
            <person name="Lander E."/>
            <person name="Galagan J."/>
            <person name="Nusbaum C."/>
            <person name="Devon K."/>
            <person name="Ma L.-J."/>
            <person name="Jaffe D."/>
            <person name="Butler J."/>
            <person name="Alvarez P."/>
            <person name="Gnerre S."/>
            <person name="Grabherr M."/>
            <person name="Kleber M."/>
            <person name="Mauceli E."/>
            <person name="Brockman W."/>
            <person name="MacCallum I.A."/>
            <person name="Young S."/>
            <person name="LaButti K."/>
            <person name="DeCaprio D."/>
            <person name="Crawford M."/>
            <person name="Koehrsen M."/>
            <person name="Engels R."/>
            <person name="Montgomery P."/>
            <person name="Pearson M."/>
            <person name="Howarth C."/>
            <person name="Larson L."/>
            <person name="White J."/>
            <person name="O'Leary S."/>
            <person name="Kodira C."/>
            <person name="Zeng Q."/>
            <person name="Yandava C."/>
            <person name="Alvarado L."/>
            <person name="Kistler C."/>
            <person name="Shim W.-B."/>
            <person name="Kang S."/>
            <person name="Woloshuk C."/>
        </authorList>
    </citation>
    <scope>NUCLEOTIDE SEQUENCE</scope>
    <source>
        <strain evidence="2">4287</strain>
    </source>
</reference>
<feature type="region of interest" description="Disordered" evidence="1">
    <location>
        <begin position="42"/>
        <end position="68"/>
    </location>
</feature>
<dbReference type="EMBL" id="DS231709">
    <property type="protein sequence ID" value="KNB10985.1"/>
    <property type="molecule type" value="Genomic_DNA"/>
</dbReference>
<dbReference type="VEuPathDB" id="FungiDB:FOXG_20435"/>
<feature type="compositionally biased region" description="Basic and acidic residues" evidence="1">
    <location>
        <begin position="12"/>
        <end position="23"/>
    </location>
</feature>
<sequence>MGLLTKRNVQLETRDDSPSKARPELHQGIAWIYTSDPTNKLPPPEHAYYRSRDRTGRKTAPPPIPLCY</sequence>
<evidence type="ECO:0000313" key="3">
    <source>
        <dbReference type="Proteomes" id="UP000009097"/>
    </source>
</evidence>
<reference evidence="2" key="2">
    <citation type="journal article" date="2010" name="Nature">
        <title>Comparative genomics reveals mobile pathogenicity chromosomes in Fusarium.</title>
        <authorList>
            <person name="Ma L.J."/>
            <person name="van der Does H.C."/>
            <person name="Borkovich K.A."/>
            <person name="Coleman J.J."/>
            <person name="Daboussi M.J."/>
            <person name="Di Pietro A."/>
            <person name="Dufresne M."/>
            <person name="Freitag M."/>
            <person name="Grabherr M."/>
            <person name="Henrissat B."/>
            <person name="Houterman P.M."/>
            <person name="Kang S."/>
            <person name="Shim W.B."/>
            <person name="Woloshuk C."/>
            <person name="Xie X."/>
            <person name="Xu J.R."/>
            <person name="Antoniw J."/>
            <person name="Baker S.E."/>
            <person name="Bluhm B.H."/>
            <person name="Breakspear A."/>
            <person name="Brown D.W."/>
            <person name="Butchko R.A."/>
            <person name="Chapman S."/>
            <person name="Coulson R."/>
            <person name="Coutinho P.M."/>
            <person name="Danchin E.G."/>
            <person name="Diener A."/>
            <person name="Gale L.R."/>
            <person name="Gardiner D.M."/>
            <person name="Goff S."/>
            <person name="Hammond-Kosack K.E."/>
            <person name="Hilburn K."/>
            <person name="Hua-Van A."/>
            <person name="Jonkers W."/>
            <person name="Kazan K."/>
            <person name="Kodira C.D."/>
            <person name="Koehrsen M."/>
            <person name="Kumar L."/>
            <person name="Lee Y.H."/>
            <person name="Li L."/>
            <person name="Manners J.M."/>
            <person name="Miranda-Saavedra D."/>
            <person name="Mukherjee M."/>
            <person name="Park G."/>
            <person name="Park J."/>
            <person name="Park S.Y."/>
            <person name="Proctor R.H."/>
            <person name="Regev A."/>
            <person name="Ruiz-Roldan M.C."/>
            <person name="Sain D."/>
            <person name="Sakthikumar S."/>
            <person name="Sykes S."/>
            <person name="Schwartz D.C."/>
            <person name="Turgeon B.G."/>
            <person name="Wapinski I."/>
            <person name="Yoder O."/>
            <person name="Young S."/>
            <person name="Zeng Q."/>
            <person name="Zhou S."/>
            <person name="Galagan J."/>
            <person name="Cuomo C.A."/>
            <person name="Kistler H.C."/>
            <person name="Rep M."/>
        </authorList>
    </citation>
    <scope>NUCLEOTIDE SEQUENCE [LARGE SCALE GENOMIC DNA]</scope>
    <source>
        <strain evidence="2">4287</strain>
    </source>
</reference>
<proteinExistence type="predicted"/>
<name>A0A0J9VJG6_FUSO4</name>
<dbReference type="GeneID" id="28961141"/>
<dbReference type="Proteomes" id="UP000009097">
    <property type="component" value="Unassembled WGS sequence"/>
</dbReference>
<accession>A0A0J9VJG6</accession>
<protein>
    <submittedName>
        <fullName evidence="2">Uncharacterized protein</fullName>
    </submittedName>
</protein>
<dbReference type="AlphaFoldDB" id="A0A0J9VJG6"/>